<proteinExistence type="predicted"/>
<dbReference type="Proteomes" id="UP000618943">
    <property type="component" value="Unassembled WGS sequence"/>
</dbReference>
<dbReference type="PANTHER" id="PTHR33990">
    <property type="entry name" value="PROTEIN YJDN-RELATED"/>
    <property type="match status" value="1"/>
</dbReference>
<accession>A0ABS1H5L8</accession>
<name>A0ABS1H5L8_9BACL</name>
<protein>
    <submittedName>
        <fullName evidence="2">VOC family protein</fullName>
    </submittedName>
</protein>
<evidence type="ECO:0000313" key="3">
    <source>
        <dbReference type="Proteomes" id="UP000618943"/>
    </source>
</evidence>
<dbReference type="Gene3D" id="3.30.720.100">
    <property type="match status" value="1"/>
</dbReference>
<dbReference type="Gene3D" id="3.30.720.110">
    <property type="match status" value="1"/>
</dbReference>
<dbReference type="PANTHER" id="PTHR33990:SF4">
    <property type="entry name" value="PHNB-LIKE DOMAIN-CONTAINING PROTEIN"/>
    <property type="match status" value="1"/>
</dbReference>
<dbReference type="PIRSF" id="PIRSF021700">
    <property type="entry name" value="3_dmu_93_MTrfase"/>
    <property type="match status" value="1"/>
</dbReference>
<dbReference type="CDD" id="cd06588">
    <property type="entry name" value="PhnB_like"/>
    <property type="match status" value="1"/>
</dbReference>
<reference evidence="2 3" key="1">
    <citation type="submission" date="2020-12" db="EMBL/GenBank/DDBJ databases">
        <title>YIM B01967 draft genome.</title>
        <authorList>
            <person name="Yan X."/>
        </authorList>
    </citation>
    <scope>NUCLEOTIDE SEQUENCE [LARGE SCALE GENOMIC DNA]</scope>
    <source>
        <strain evidence="2 3">YIM B01967</strain>
    </source>
</reference>
<evidence type="ECO:0000259" key="1">
    <source>
        <dbReference type="Pfam" id="PF06983"/>
    </source>
</evidence>
<dbReference type="InterPro" id="IPR009725">
    <property type="entry name" value="3_dmu_93_MTrfase"/>
</dbReference>
<evidence type="ECO:0000313" key="2">
    <source>
        <dbReference type="EMBL" id="MBK3494686.1"/>
    </source>
</evidence>
<sequence length="130" mass="14751">MTKVTPFLMFQGQAEEAMNYYVSLIPDSEILRIKRYGANEAGAEGSVMQAAFSLKGQEILCIDSNVQHAFTFTPSFSLYITCDTEEEIDYLYEKLLNGGSELMPIDNYGFSKRFGWLVDQFGVSWQLTLE</sequence>
<dbReference type="SUPFAM" id="SSF54593">
    <property type="entry name" value="Glyoxalase/Bleomycin resistance protein/Dihydroxybiphenyl dioxygenase"/>
    <property type="match status" value="1"/>
</dbReference>
<feature type="domain" description="PhnB-like" evidence="1">
    <location>
        <begin position="3"/>
        <end position="128"/>
    </location>
</feature>
<dbReference type="RefSeq" id="WP_200748502.1">
    <property type="nucleotide sequence ID" value="NZ_JAEOAH010000006.1"/>
</dbReference>
<organism evidence="2 3">
    <name type="scientific">Viridibacillus soli</name>
    <dbReference type="NCBI Taxonomy" id="2798301"/>
    <lineage>
        <taxon>Bacteria</taxon>
        <taxon>Bacillati</taxon>
        <taxon>Bacillota</taxon>
        <taxon>Bacilli</taxon>
        <taxon>Bacillales</taxon>
        <taxon>Caryophanaceae</taxon>
        <taxon>Viridibacillus</taxon>
    </lineage>
</organism>
<comment type="caution">
    <text evidence="2">The sequence shown here is derived from an EMBL/GenBank/DDBJ whole genome shotgun (WGS) entry which is preliminary data.</text>
</comment>
<dbReference type="InterPro" id="IPR028973">
    <property type="entry name" value="PhnB-like"/>
</dbReference>
<gene>
    <name evidence="2" type="ORF">JFL43_07410</name>
</gene>
<keyword evidence="3" id="KW-1185">Reference proteome</keyword>
<dbReference type="EMBL" id="JAEOAH010000006">
    <property type="protein sequence ID" value="MBK3494686.1"/>
    <property type="molecule type" value="Genomic_DNA"/>
</dbReference>
<dbReference type="InterPro" id="IPR029068">
    <property type="entry name" value="Glyas_Bleomycin-R_OHBP_Dase"/>
</dbReference>
<dbReference type="Pfam" id="PF06983">
    <property type="entry name" value="3-dmu-9_3-mt"/>
    <property type="match status" value="1"/>
</dbReference>